<feature type="region of interest" description="Disordered" evidence="7">
    <location>
        <begin position="214"/>
        <end position="264"/>
    </location>
</feature>
<protein>
    <submittedName>
        <fullName evidence="9">Uncharacterized protein</fullName>
    </submittedName>
</protein>
<evidence type="ECO:0000256" key="1">
    <source>
        <dbReference type="ARBA" id="ARBA00001947"/>
    </source>
</evidence>
<reference evidence="9 10" key="1">
    <citation type="submission" date="2024-02" db="EMBL/GenBank/DDBJ databases">
        <authorList>
            <person name="Chen Y."/>
            <person name="Shah S."/>
            <person name="Dougan E. K."/>
            <person name="Thang M."/>
            <person name="Chan C."/>
        </authorList>
    </citation>
    <scope>NUCLEOTIDE SEQUENCE [LARGE SCALE GENOMIC DNA]</scope>
</reference>
<keyword evidence="8" id="KW-1133">Transmembrane helix</keyword>
<feature type="compositionally biased region" description="Basic residues" evidence="7">
    <location>
        <begin position="237"/>
        <end position="246"/>
    </location>
</feature>
<comment type="cofactor">
    <cofactor evidence="1">
        <name>Zn(2+)</name>
        <dbReference type="ChEBI" id="CHEBI:29105"/>
    </cofactor>
</comment>
<dbReference type="PANTHER" id="PTHR39188">
    <property type="entry name" value="MEMBRANE-ASSOCIATED ZINC METALLOPROTEASE M50B"/>
    <property type="match status" value="1"/>
</dbReference>
<evidence type="ECO:0000256" key="6">
    <source>
        <dbReference type="ARBA" id="ARBA00023049"/>
    </source>
</evidence>
<feature type="transmembrane region" description="Helical" evidence="8">
    <location>
        <begin position="702"/>
        <end position="726"/>
    </location>
</feature>
<evidence type="ECO:0000256" key="5">
    <source>
        <dbReference type="ARBA" id="ARBA00022833"/>
    </source>
</evidence>
<keyword evidence="4" id="KW-0378">Hydrolase</keyword>
<dbReference type="PANTHER" id="PTHR39188:SF3">
    <property type="entry name" value="STAGE IV SPORULATION PROTEIN FB"/>
    <property type="match status" value="1"/>
</dbReference>
<evidence type="ECO:0000256" key="4">
    <source>
        <dbReference type="ARBA" id="ARBA00022801"/>
    </source>
</evidence>
<sequence length="890" mass="97522">MNGLGGTGAQQSKDCSFAAGSVAGAPLRVSWFLVILFLSQLVDAINEHQLPLWVRITQVTVNELLLLFTVLCHEMGHGTMARRCGGTIAEVLLWPFGGICFTTRGPTQDPKQSLTNELYIVAAAGLPRTDAVPDPAAELMLGEEELICTGCGALAIEDCECLKVTDVCWVVYITRLEGHLLVAVPFTAWHRLRANRALPPNTLSKVTAAVEDTDDYIEKRKKPKREDGDLSEEQPSPKRKAKAKPRRFGDNAATPEAFRGGRPDTSSLARKRLICLQVVLLGWFVLGSPSVAPRILKLGARLSAKQWSIVHNLQHLAFDSNFPINIDADLVGRGASKLETFEDSLNALRYESSSLTAGAPIGKVSKVCVSPAKAIEPDRLEFPSPPAFDPLPFLDPQTAQVYERPLAVGKTWADIHERPPAVHIRATRQNKLDLLKKLCDSGRLKPVHRDNVRSSFLSGLFAAPKNLTRDRLILDARPANMADKALQKWCKSMASAAILSDIVLEDDEILIASGEDLRDFFYQFHVGEERARRNAFADPLTLDEAAYVFGTAPAGWPEPIYCGLCALAKGDQNACEFAQCAHLALMLRAGVVEPHEMLSTQGDVPRGLMSVGVIIDDLVLLEKMLCKDFPGVESGLRRTLSDERLDKALQAYAGCKLEVNLKKEFRNQTDARFWGIELDGKKGLVRGSSLRMWPLVVITARVAMLGLCTVSLLEALAGSWVALLSVRRRLMSVMNSIIEGVAITDQTTVLRLSDVIIDELWCLVLLGSLAVSNLRAQHTPFITATDASTGWLAWRRANGSLAPEDELPAESFDARRCFEQFPAPHFVLPEMGADPLPQITCSCGRQRERASKAPERLLPCDCGAEACDASEAEGPQTGMQRTKRMDQGTL</sequence>
<keyword evidence="8" id="KW-0812">Transmembrane</keyword>
<name>A0ABP0K3W7_9DINO</name>
<dbReference type="EMBL" id="CAXAMN010007424">
    <property type="protein sequence ID" value="CAK9021478.1"/>
    <property type="molecule type" value="Genomic_DNA"/>
</dbReference>
<dbReference type="Proteomes" id="UP001642484">
    <property type="component" value="Unassembled WGS sequence"/>
</dbReference>
<evidence type="ECO:0000256" key="8">
    <source>
        <dbReference type="SAM" id="Phobius"/>
    </source>
</evidence>
<comment type="similarity">
    <text evidence="2">Belongs to the peptidase M50B family.</text>
</comment>
<keyword evidence="3" id="KW-0645">Protease</keyword>
<evidence type="ECO:0000256" key="2">
    <source>
        <dbReference type="ARBA" id="ARBA00007931"/>
    </source>
</evidence>
<keyword evidence="8" id="KW-0472">Membrane</keyword>
<keyword evidence="5" id="KW-0862">Zinc</keyword>
<evidence type="ECO:0000313" key="9">
    <source>
        <dbReference type="EMBL" id="CAK9021478.1"/>
    </source>
</evidence>
<comment type="caution">
    <text evidence="9">The sequence shown here is derived from an EMBL/GenBank/DDBJ whole genome shotgun (WGS) entry which is preliminary data.</text>
</comment>
<gene>
    <name evidence="9" type="ORF">CCMP2556_LOCUS14459</name>
</gene>
<keyword evidence="6" id="KW-0482">Metalloprotease</keyword>
<organism evidence="9 10">
    <name type="scientific">Durusdinium trenchii</name>
    <dbReference type="NCBI Taxonomy" id="1381693"/>
    <lineage>
        <taxon>Eukaryota</taxon>
        <taxon>Sar</taxon>
        <taxon>Alveolata</taxon>
        <taxon>Dinophyceae</taxon>
        <taxon>Suessiales</taxon>
        <taxon>Symbiodiniaceae</taxon>
        <taxon>Durusdinium</taxon>
    </lineage>
</organism>
<keyword evidence="10" id="KW-1185">Reference proteome</keyword>
<accession>A0ABP0K3W7</accession>
<evidence type="ECO:0000256" key="7">
    <source>
        <dbReference type="SAM" id="MobiDB-lite"/>
    </source>
</evidence>
<proteinExistence type="inferred from homology"/>
<evidence type="ECO:0000256" key="3">
    <source>
        <dbReference type="ARBA" id="ARBA00022670"/>
    </source>
</evidence>
<evidence type="ECO:0000313" key="10">
    <source>
        <dbReference type="Proteomes" id="UP001642484"/>
    </source>
</evidence>
<feature type="region of interest" description="Disordered" evidence="7">
    <location>
        <begin position="869"/>
        <end position="890"/>
    </location>
</feature>